<name>A0A433CY11_9FUNG</name>
<dbReference type="PANTHER" id="PTHR11360">
    <property type="entry name" value="MONOCARBOXYLATE TRANSPORTER"/>
    <property type="match status" value="1"/>
</dbReference>
<dbReference type="SUPFAM" id="SSF103473">
    <property type="entry name" value="MFS general substrate transporter"/>
    <property type="match status" value="1"/>
</dbReference>
<dbReference type="PANTHER" id="PTHR11360:SF284">
    <property type="entry name" value="EG:103B4.3 PROTEIN-RELATED"/>
    <property type="match status" value="1"/>
</dbReference>
<feature type="transmembrane region" description="Helical" evidence="4">
    <location>
        <begin position="104"/>
        <end position="121"/>
    </location>
</feature>
<proteinExistence type="inferred from homology"/>
<evidence type="ECO:0000256" key="2">
    <source>
        <dbReference type="ARBA" id="ARBA00006727"/>
    </source>
</evidence>
<reference evidence="5 6" key="1">
    <citation type="journal article" date="2018" name="New Phytol.">
        <title>Phylogenomics of Endogonaceae and evolution of mycorrhizas within Mucoromycota.</title>
        <authorList>
            <person name="Chang Y."/>
            <person name="Desiro A."/>
            <person name="Na H."/>
            <person name="Sandor L."/>
            <person name="Lipzen A."/>
            <person name="Clum A."/>
            <person name="Barry K."/>
            <person name="Grigoriev I.V."/>
            <person name="Martin F.M."/>
            <person name="Stajich J.E."/>
            <person name="Smith M.E."/>
            <person name="Bonito G."/>
            <person name="Spatafora J.W."/>
        </authorList>
    </citation>
    <scope>NUCLEOTIDE SEQUENCE [LARGE SCALE GENOMIC DNA]</scope>
    <source>
        <strain evidence="5 6">GMNB39</strain>
    </source>
</reference>
<comment type="similarity">
    <text evidence="2">Belongs to the major facilitator superfamily. Monocarboxylate porter (TC 2.A.1.13) family.</text>
</comment>
<feature type="transmembrane region" description="Helical" evidence="4">
    <location>
        <begin position="133"/>
        <end position="155"/>
    </location>
</feature>
<comment type="subcellular location">
    <subcellularLocation>
        <location evidence="1">Membrane</location>
        <topology evidence="1">Multi-pass membrane protein</topology>
    </subcellularLocation>
</comment>
<protein>
    <submittedName>
        <fullName evidence="5">Major facilitator superfamily domain-containing protein</fullName>
    </submittedName>
</protein>
<dbReference type="GO" id="GO:0022857">
    <property type="term" value="F:transmembrane transporter activity"/>
    <property type="evidence" value="ECO:0007669"/>
    <property type="project" value="InterPro"/>
</dbReference>
<accession>A0A433CY11</accession>
<feature type="transmembrane region" description="Helical" evidence="4">
    <location>
        <begin position="69"/>
        <end position="92"/>
    </location>
</feature>
<dbReference type="OrthoDB" id="6499973at2759"/>
<dbReference type="AlphaFoldDB" id="A0A433CY11"/>
<dbReference type="GO" id="GO:0016020">
    <property type="term" value="C:membrane"/>
    <property type="evidence" value="ECO:0007669"/>
    <property type="project" value="UniProtKB-SubCell"/>
</dbReference>
<dbReference type="Pfam" id="PF07690">
    <property type="entry name" value="MFS_1"/>
    <property type="match status" value="1"/>
</dbReference>
<keyword evidence="4" id="KW-0472">Membrane</keyword>
<dbReference type="InterPro" id="IPR036259">
    <property type="entry name" value="MFS_trans_sf"/>
</dbReference>
<evidence type="ECO:0000256" key="1">
    <source>
        <dbReference type="ARBA" id="ARBA00004141"/>
    </source>
</evidence>
<dbReference type="InterPro" id="IPR011701">
    <property type="entry name" value="MFS"/>
</dbReference>
<feature type="compositionally biased region" description="Basic and acidic residues" evidence="3">
    <location>
        <begin position="208"/>
        <end position="218"/>
    </location>
</feature>
<organism evidence="5 6">
    <name type="scientific">Jimgerdemannia flammicorona</name>
    <dbReference type="NCBI Taxonomy" id="994334"/>
    <lineage>
        <taxon>Eukaryota</taxon>
        <taxon>Fungi</taxon>
        <taxon>Fungi incertae sedis</taxon>
        <taxon>Mucoromycota</taxon>
        <taxon>Mucoromycotina</taxon>
        <taxon>Endogonomycetes</taxon>
        <taxon>Endogonales</taxon>
        <taxon>Endogonaceae</taxon>
        <taxon>Jimgerdemannia</taxon>
    </lineage>
</organism>
<feature type="region of interest" description="Disordered" evidence="3">
    <location>
        <begin position="208"/>
        <end position="240"/>
    </location>
</feature>
<dbReference type="Gene3D" id="1.20.1250.20">
    <property type="entry name" value="MFS general substrate transporter like domains"/>
    <property type="match status" value="1"/>
</dbReference>
<dbReference type="EMBL" id="RBNI01010903">
    <property type="protein sequence ID" value="RUP43474.1"/>
    <property type="molecule type" value="Genomic_DNA"/>
</dbReference>
<comment type="caution">
    <text evidence="5">The sequence shown here is derived from an EMBL/GenBank/DDBJ whole genome shotgun (WGS) entry which is preliminary data.</text>
</comment>
<feature type="region of interest" description="Disordered" evidence="3">
    <location>
        <begin position="1"/>
        <end position="21"/>
    </location>
</feature>
<evidence type="ECO:0000313" key="6">
    <source>
        <dbReference type="Proteomes" id="UP000268093"/>
    </source>
</evidence>
<keyword evidence="4" id="KW-1133">Transmembrane helix</keyword>
<dbReference type="Proteomes" id="UP000268093">
    <property type="component" value="Unassembled WGS sequence"/>
</dbReference>
<feature type="transmembrane region" description="Helical" evidence="4">
    <location>
        <begin position="31"/>
        <end position="57"/>
    </location>
</feature>
<gene>
    <name evidence="5" type="ORF">BC936DRAFT_137115</name>
</gene>
<evidence type="ECO:0000256" key="4">
    <source>
        <dbReference type="SAM" id="Phobius"/>
    </source>
</evidence>
<keyword evidence="6" id="KW-1185">Reference proteome</keyword>
<keyword evidence="4" id="KW-0812">Transmembrane</keyword>
<evidence type="ECO:0000256" key="3">
    <source>
        <dbReference type="SAM" id="MobiDB-lite"/>
    </source>
</evidence>
<dbReference type="InterPro" id="IPR050327">
    <property type="entry name" value="Proton-linked_MCT"/>
</dbReference>
<sequence>MIAINLHDGSDPPSLPPPYSDGLDLEPDDSIAAWLAVLSSFLVSFTCMGVSSTFGVYQEEYLARVFRGSSVPAVSLVGAVQAGLMYGLGPVVGPVAERHGGRRLMVAGTTVMSAGMIIAGFSTRLWQLYLTQAMLVGIGASMVYFPAMAAASQWFQSARLPTIFPTPSETARTSNGLRNLWRGPRWPDHRADVTNANFAVRMAERPAGDGGRHLRAANDSDNAGEDEATAIGGGKLEENG</sequence>
<evidence type="ECO:0000313" key="5">
    <source>
        <dbReference type="EMBL" id="RUP43474.1"/>
    </source>
</evidence>